<evidence type="ECO:0000313" key="3">
    <source>
        <dbReference type="Proteomes" id="UP000535838"/>
    </source>
</evidence>
<keyword evidence="2" id="KW-0808">Transferase</keyword>
<reference evidence="2 3" key="1">
    <citation type="submission" date="2020-08" db="EMBL/GenBank/DDBJ databases">
        <title>Cohnella phylogeny.</title>
        <authorList>
            <person name="Dunlap C."/>
        </authorList>
    </citation>
    <scope>NUCLEOTIDE SEQUENCE [LARGE SCALE GENOMIC DNA]</scope>
    <source>
        <strain evidence="2 3">DSM 25241</strain>
    </source>
</reference>
<comment type="caution">
    <text evidence="2">The sequence shown here is derived from an EMBL/GenBank/DDBJ whole genome shotgun (WGS) entry which is preliminary data.</text>
</comment>
<protein>
    <submittedName>
        <fullName evidence="2">Aminotransferase</fullName>
    </submittedName>
</protein>
<feature type="compositionally biased region" description="Polar residues" evidence="1">
    <location>
        <begin position="38"/>
        <end position="50"/>
    </location>
</feature>
<accession>A0A841STM3</accession>
<dbReference type="Proteomes" id="UP000535838">
    <property type="component" value="Unassembled WGS sequence"/>
</dbReference>
<feature type="region of interest" description="Disordered" evidence="1">
    <location>
        <begin position="1"/>
        <end position="65"/>
    </location>
</feature>
<feature type="compositionally biased region" description="Gly residues" evidence="1">
    <location>
        <begin position="21"/>
        <end position="36"/>
    </location>
</feature>
<dbReference type="EMBL" id="JACJVQ010000014">
    <property type="protein sequence ID" value="MBB6635673.1"/>
    <property type="molecule type" value="Genomic_DNA"/>
</dbReference>
<keyword evidence="3" id="KW-1185">Reference proteome</keyword>
<dbReference type="GO" id="GO:0008483">
    <property type="term" value="F:transaminase activity"/>
    <property type="evidence" value="ECO:0007669"/>
    <property type="project" value="UniProtKB-KW"/>
</dbReference>
<keyword evidence="2" id="KW-0032">Aminotransferase</keyword>
<dbReference type="AlphaFoldDB" id="A0A841STM3"/>
<feature type="region of interest" description="Disordered" evidence="1">
    <location>
        <begin position="131"/>
        <end position="182"/>
    </location>
</feature>
<feature type="compositionally biased region" description="Basic residues" evidence="1">
    <location>
        <begin position="148"/>
        <end position="159"/>
    </location>
</feature>
<evidence type="ECO:0000256" key="1">
    <source>
        <dbReference type="SAM" id="MobiDB-lite"/>
    </source>
</evidence>
<evidence type="ECO:0000313" key="2">
    <source>
        <dbReference type="EMBL" id="MBB6635673.1"/>
    </source>
</evidence>
<dbReference type="RefSeq" id="WP_185120913.1">
    <property type="nucleotide sequence ID" value="NZ_JACJVQ010000014.1"/>
</dbReference>
<gene>
    <name evidence="2" type="ORF">H7B67_16255</name>
</gene>
<sequence length="182" mass="19206">MDQSRREPPVRSWMNSPLSGIGPGAGPGGGFPGLGGETASSNALVGSPSPSELAGPPSPAFSPVQVIPPGAPAAAAPAKAGGLLGNFNINELKNIVERMGGIEGLISNMGKVQKFMSTVQQMAPLLKLFMGKKGSSNDDDVSSGAPYRPRRRRRRRRGSSRYGARRTGSGRRRRRSSAKRRR</sequence>
<name>A0A841STM3_9BACL</name>
<organism evidence="2 3">
    <name type="scientific">Cohnella thailandensis</name>
    <dbReference type="NCBI Taxonomy" id="557557"/>
    <lineage>
        <taxon>Bacteria</taxon>
        <taxon>Bacillati</taxon>
        <taxon>Bacillota</taxon>
        <taxon>Bacilli</taxon>
        <taxon>Bacillales</taxon>
        <taxon>Paenibacillaceae</taxon>
        <taxon>Cohnella</taxon>
    </lineage>
</organism>
<proteinExistence type="predicted"/>
<feature type="compositionally biased region" description="Basic residues" evidence="1">
    <location>
        <begin position="168"/>
        <end position="182"/>
    </location>
</feature>